<name>A0A8K1GQ34_9PASS</name>
<evidence type="ECO:0000313" key="2">
    <source>
        <dbReference type="Proteomes" id="UP000796761"/>
    </source>
</evidence>
<organism evidence="1 2">
    <name type="scientific">Zosterops borbonicus</name>
    <dbReference type="NCBI Taxonomy" id="364589"/>
    <lineage>
        <taxon>Eukaryota</taxon>
        <taxon>Metazoa</taxon>
        <taxon>Chordata</taxon>
        <taxon>Craniata</taxon>
        <taxon>Vertebrata</taxon>
        <taxon>Euteleostomi</taxon>
        <taxon>Archelosauria</taxon>
        <taxon>Archosauria</taxon>
        <taxon>Dinosauria</taxon>
        <taxon>Saurischia</taxon>
        <taxon>Theropoda</taxon>
        <taxon>Coelurosauria</taxon>
        <taxon>Aves</taxon>
        <taxon>Neognathae</taxon>
        <taxon>Neoaves</taxon>
        <taxon>Telluraves</taxon>
        <taxon>Australaves</taxon>
        <taxon>Passeriformes</taxon>
        <taxon>Sylvioidea</taxon>
        <taxon>Zosteropidae</taxon>
        <taxon>Zosterops</taxon>
    </lineage>
</organism>
<sequence>MMMEVQPLADKSLNPMKLYHRKIYFVLALFVPLNIHSQPWTQPEEAELEQCLIFISWNTGKGEIRQWPPNKPVVKVWERFGSVFSPCPANPSPPHTSSGARTMHPELTWTAADFLKSQFQGSSKVSNSLAEILSTEEPLVPEFQETP</sequence>
<reference evidence="1" key="1">
    <citation type="submission" date="2019-04" db="EMBL/GenBank/DDBJ databases">
        <title>Genome assembly of Zosterops borbonicus 15179.</title>
        <authorList>
            <person name="Leroy T."/>
            <person name="Anselmetti Y."/>
            <person name="Tilak M.-K."/>
            <person name="Nabholz B."/>
        </authorList>
    </citation>
    <scope>NUCLEOTIDE SEQUENCE</scope>
    <source>
        <strain evidence="1">HGM_15179</strain>
        <tissue evidence="1">Muscle</tissue>
    </source>
</reference>
<gene>
    <name evidence="1" type="ORF">HGM15179_004828</name>
</gene>
<keyword evidence="2" id="KW-1185">Reference proteome</keyword>
<protein>
    <submittedName>
        <fullName evidence="1">Uncharacterized protein</fullName>
    </submittedName>
</protein>
<evidence type="ECO:0000313" key="1">
    <source>
        <dbReference type="EMBL" id="TRZ22258.1"/>
    </source>
</evidence>
<dbReference type="AlphaFoldDB" id="A0A8K1GQ34"/>
<dbReference type="Proteomes" id="UP000796761">
    <property type="component" value="Unassembled WGS sequence"/>
</dbReference>
<accession>A0A8K1GQ34</accession>
<proteinExistence type="predicted"/>
<comment type="caution">
    <text evidence="1">The sequence shown here is derived from an EMBL/GenBank/DDBJ whole genome shotgun (WGS) entry which is preliminary data.</text>
</comment>
<dbReference type="EMBL" id="SWJQ01000103">
    <property type="protein sequence ID" value="TRZ22258.1"/>
    <property type="molecule type" value="Genomic_DNA"/>
</dbReference>